<dbReference type="PANTHER" id="PTHR22604">
    <property type="entry name" value="OXIDOREDUCTASES"/>
    <property type="match status" value="1"/>
</dbReference>
<evidence type="ECO:0000259" key="6">
    <source>
        <dbReference type="Pfam" id="PF01408"/>
    </source>
</evidence>
<evidence type="ECO:0000313" key="8">
    <source>
        <dbReference type="EMBL" id="PAV20366.1"/>
    </source>
</evidence>
<dbReference type="EC" id="1.1.1.179" evidence="3"/>
<evidence type="ECO:0000256" key="1">
    <source>
        <dbReference type="ARBA" id="ARBA00010928"/>
    </source>
</evidence>
<evidence type="ECO:0000259" key="7">
    <source>
        <dbReference type="Pfam" id="PF22725"/>
    </source>
</evidence>
<dbReference type="SUPFAM" id="SSF55347">
    <property type="entry name" value="Glyceraldehyde-3-phosphate dehydrogenase-like, C-terminal domain"/>
    <property type="match status" value="1"/>
</dbReference>
<evidence type="ECO:0000256" key="5">
    <source>
        <dbReference type="ARBA" id="ARBA00049233"/>
    </source>
</evidence>
<dbReference type="GO" id="GO:0047837">
    <property type="term" value="F:D-xylose 1-dehydrogenase (NADP+) activity"/>
    <property type="evidence" value="ECO:0007669"/>
    <property type="project" value="UniProtKB-EC"/>
</dbReference>
<evidence type="ECO:0000313" key="9">
    <source>
        <dbReference type="Proteomes" id="UP000217199"/>
    </source>
</evidence>
<gene>
    <name evidence="8" type="ORF">PNOK_0299300</name>
</gene>
<keyword evidence="9" id="KW-1185">Reference proteome</keyword>
<dbReference type="OrthoDB" id="2129491at2759"/>
<dbReference type="InParanoid" id="A0A286UL62"/>
<dbReference type="FunCoup" id="A0A286UL62">
    <property type="interactions" value="3"/>
</dbReference>
<dbReference type="AlphaFoldDB" id="A0A286UL62"/>
<dbReference type="InterPro" id="IPR055170">
    <property type="entry name" value="GFO_IDH_MocA-like_dom"/>
</dbReference>
<accession>A0A286UL62</accession>
<dbReference type="Pfam" id="PF22725">
    <property type="entry name" value="GFO_IDH_MocA_C3"/>
    <property type="match status" value="1"/>
</dbReference>
<comment type="caution">
    <text evidence="8">The sequence shown here is derived from an EMBL/GenBank/DDBJ whole genome shotgun (WGS) entry which is preliminary data.</text>
</comment>
<dbReference type="Gene3D" id="3.30.360.10">
    <property type="entry name" value="Dihydrodipicolinate Reductase, domain 2"/>
    <property type="match status" value="1"/>
</dbReference>
<dbReference type="Pfam" id="PF01408">
    <property type="entry name" value="GFO_IDH_MocA"/>
    <property type="match status" value="1"/>
</dbReference>
<protein>
    <recommendedName>
        <fullName evidence="3">D-xylose 1-dehydrogenase (NADP(+), D-xylono-1,5-lactone-forming)</fullName>
        <ecNumber evidence="3">1.1.1.179</ecNumber>
    </recommendedName>
    <alternativeName>
        <fullName evidence="4">D-xylose-NADP dehydrogenase</fullName>
    </alternativeName>
</protein>
<dbReference type="PANTHER" id="PTHR22604:SF105">
    <property type="entry name" value="TRANS-1,2-DIHYDROBENZENE-1,2-DIOL DEHYDROGENASE"/>
    <property type="match status" value="1"/>
</dbReference>
<organism evidence="8 9">
    <name type="scientific">Pyrrhoderma noxium</name>
    <dbReference type="NCBI Taxonomy" id="2282107"/>
    <lineage>
        <taxon>Eukaryota</taxon>
        <taxon>Fungi</taxon>
        <taxon>Dikarya</taxon>
        <taxon>Basidiomycota</taxon>
        <taxon>Agaricomycotina</taxon>
        <taxon>Agaricomycetes</taxon>
        <taxon>Hymenochaetales</taxon>
        <taxon>Hymenochaetaceae</taxon>
        <taxon>Pyrrhoderma</taxon>
    </lineage>
</organism>
<sequence length="385" mass="42623">MSSSPIFVLHWGIIATGKISSEFVKDLVLPPSGRSVSDIAHAVVAVGSRSVLKAQDFIEKFCPDGASAQVAGLTEKRKAVAYGSYAEVYADENVDIIYIGTPHTSHFEDARNALDAGKHVLLEKPACLNQAEFKLLSKLSKSKNLFLMEAVWTRFFPLTYALEEVLFKEVAIGDIRRLEADFSIDFVDVVDEEHRLLNANLAGGGLLDLGPYPLVWALLILYNHPQNNRTAPSAIKASMQKYEKTGVDLHTNWTLDFPFVGSVGARASLSTSIGVNSPRDVVVRIQGTKGEVLLPWATARPDRFTIRRSKVGRGPQDYVEEVREFPIQGMGLHWEADAVARDLRDGKIESERMPHEETLLELAIFDEVRRQGGYVYPAGLEKATE</sequence>
<evidence type="ECO:0000256" key="2">
    <source>
        <dbReference type="ARBA" id="ARBA00023002"/>
    </source>
</evidence>
<dbReference type="GO" id="GO:0000166">
    <property type="term" value="F:nucleotide binding"/>
    <property type="evidence" value="ECO:0007669"/>
    <property type="project" value="InterPro"/>
</dbReference>
<dbReference type="Proteomes" id="UP000217199">
    <property type="component" value="Unassembled WGS sequence"/>
</dbReference>
<dbReference type="STRING" id="2282107.A0A286UL62"/>
<reference evidence="8 9" key="1">
    <citation type="journal article" date="2017" name="Mol. Ecol.">
        <title>Comparative and population genomic landscape of Phellinus noxius: A hypervariable fungus causing root rot in trees.</title>
        <authorList>
            <person name="Chung C.L."/>
            <person name="Lee T.J."/>
            <person name="Akiba M."/>
            <person name="Lee H.H."/>
            <person name="Kuo T.H."/>
            <person name="Liu D."/>
            <person name="Ke H.M."/>
            <person name="Yokoi T."/>
            <person name="Roa M.B."/>
            <person name="Lu M.J."/>
            <person name="Chang Y.Y."/>
            <person name="Ann P.J."/>
            <person name="Tsai J.N."/>
            <person name="Chen C.Y."/>
            <person name="Tzean S.S."/>
            <person name="Ota Y."/>
            <person name="Hattori T."/>
            <person name="Sahashi N."/>
            <person name="Liou R.F."/>
            <person name="Kikuchi T."/>
            <person name="Tsai I.J."/>
        </authorList>
    </citation>
    <scope>NUCLEOTIDE SEQUENCE [LARGE SCALE GENOMIC DNA]</scope>
    <source>
        <strain evidence="8 9">FFPRI411160</strain>
    </source>
</reference>
<evidence type="ECO:0000256" key="4">
    <source>
        <dbReference type="ARBA" id="ARBA00042988"/>
    </source>
</evidence>
<dbReference type="InterPro" id="IPR036291">
    <property type="entry name" value="NAD(P)-bd_dom_sf"/>
</dbReference>
<dbReference type="Gene3D" id="3.40.50.720">
    <property type="entry name" value="NAD(P)-binding Rossmann-like Domain"/>
    <property type="match status" value="1"/>
</dbReference>
<comment type="similarity">
    <text evidence="1">Belongs to the Gfo/Idh/MocA family.</text>
</comment>
<keyword evidence="2" id="KW-0560">Oxidoreductase</keyword>
<dbReference type="EMBL" id="NBII01000003">
    <property type="protein sequence ID" value="PAV20366.1"/>
    <property type="molecule type" value="Genomic_DNA"/>
</dbReference>
<dbReference type="InterPro" id="IPR050984">
    <property type="entry name" value="Gfo/Idh/MocA_domain"/>
</dbReference>
<evidence type="ECO:0000256" key="3">
    <source>
        <dbReference type="ARBA" id="ARBA00038984"/>
    </source>
</evidence>
<proteinExistence type="inferred from homology"/>
<name>A0A286UL62_9AGAM</name>
<dbReference type="InterPro" id="IPR000683">
    <property type="entry name" value="Gfo/Idh/MocA-like_OxRdtase_N"/>
</dbReference>
<feature type="domain" description="GFO/IDH/MocA-like oxidoreductase" evidence="7">
    <location>
        <begin position="168"/>
        <end position="292"/>
    </location>
</feature>
<comment type="catalytic activity">
    <reaction evidence="5">
        <text>D-xylose + NADP(+) = D-xylono-1,5-lactone + NADPH + H(+)</text>
        <dbReference type="Rhea" id="RHEA:22000"/>
        <dbReference type="ChEBI" id="CHEBI:15378"/>
        <dbReference type="ChEBI" id="CHEBI:15867"/>
        <dbReference type="ChEBI" id="CHEBI:53455"/>
        <dbReference type="ChEBI" id="CHEBI:57783"/>
        <dbReference type="ChEBI" id="CHEBI:58349"/>
        <dbReference type="EC" id="1.1.1.179"/>
    </reaction>
</comment>
<feature type="domain" description="Gfo/Idh/MocA-like oxidoreductase N-terminal" evidence="6">
    <location>
        <begin position="10"/>
        <end position="148"/>
    </location>
</feature>
<dbReference type="SUPFAM" id="SSF51735">
    <property type="entry name" value="NAD(P)-binding Rossmann-fold domains"/>
    <property type="match status" value="1"/>
</dbReference>